<proteinExistence type="predicted"/>
<reference evidence="1 2" key="1">
    <citation type="journal article" date="2021" name="Nat. Commun.">
        <title>Genetic determinants of endophytism in the Arabidopsis root mycobiome.</title>
        <authorList>
            <person name="Mesny F."/>
            <person name="Miyauchi S."/>
            <person name="Thiergart T."/>
            <person name="Pickel B."/>
            <person name="Atanasova L."/>
            <person name="Karlsson M."/>
            <person name="Huettel B."/>
            <person name="Barry K.W."/>
            <person name="Haridas S."/>
            <person name="Chen C."/>
            <person name="Bauer D."/>
            <person name="Andreopoulos W."/>
            <person name="Pangilinan J."/>
            <person name="LaButti K."/>
            <person name="Riley R."/>
            <person name="Lipzen A."/>
            <person name="Clum A."/>
            <person name="Drula E."/>
            <person name="Henrissat B."/>
            <person name="Kohler A."/>
            <person name="Grigoriev I.V."/>
            <person name="Martin F.M."/>
            <person name="Hacquard S."/>
        </authorList>
    </citation>
    <scope>NUCLEOTIDE SEQUENCE [LARGE SCALE GENOMIC DNA]</scope>
    <source>
        <strain evidence="1 2">MPI-SDFR-AT-0079</strain>
    </source>
</reference>
<organism evidence="1 2">
    <name type="scientific">Chaetomium tenue</name>
    <dbReference type="NCBI Taxonomy" id="1854479"/>
    <lineage>
        <taxon>Eukaryota</taxon>
        <taxon>Fungi</taxon>
        <taxon>Dikarya</taxon>
        <taxon>Ascomycota</taxon>
        <taxon>Pezizomycotina</taxon>
        <taxon>Sordariomycetes</taxon>
        <taxon>Sordariomycetidae</taxon>
        <taxon>Sordariales</taxon>
        <taxon>Chaetomiaceae</taxon>
        <taxon>Chaetomium</taxon>
    </lineage>
</organism>
<sequence length="308" mass="33742">MATHTVFVCGATGAQGGALARQLRALNWEVRTTTRNTSSAAAQSLVSIGVKIHEGSWSDRAALEAAINGCDLLFLNLMPDLTNFTAELEDGTTVLAVAKAANIQHVVYSTSIPLPEDKTDPNSFPALVFKPKKQLEQALQTAGFPRWTILRPGAFMSNYLPPMVNLQYPGAVETGLFTMALRATTMLPMIDPEDIGKFAVAAFQHPDRFHAQAVLVVSESVSVEDGLEIMRRVLGRPNIRGKYLDGEELQAAKATNPILGMQELLRDMDVFEGADAREAAKKWGVETGTFEQFVEREKKVFDEAYRNV</sequence>
<protein>
    <submittedName>
        <fullName evidence="1">Uncharacterized protein</fullName>
    </submittedName>
</protein>
<evidence type="ECO:0000313" key="2">
    <source>
        <dbReference type="Proteomes" id="UP000724584"/>
    </source>
</evidence>
<name>A0ACB7PAN4_9PEZI</name>
<evidence type="ECO:0000313" key="1">
    <source>
        <dbReference type="EMBL" id="KAH6635906.1"/>
    </source>
</evidence>
<dbReference type="EMBL" id="JAGIZQ010000003">
    <property type="protein sequence ID" value="KAH6635906.1"/>
    <property type="molecule type" value="Genomic_DNA"/>
</dbReference>
<comment type="caution">
    <text evidence="1">The sequence shown here is derived from an EMBL/GenBank/DDBJ whole genome shotgun (WGS) entry which is preliminary data.</text>
</comment>
<gene>
    <name evidence="1" type="ORF">F5144DRAFT_160319</name>
</gene>
<accession>A0ACB7PAN4</accession>
<dbReference type="Proteomes" id="UP000724584">
    <property type="component" value="Unassembled WGS sequence"/>
</dbReference>
<keyword evidence="2" id="KW-1185">Reference proteome</keyword>